<evidence type="ECO:0000259" key="2">
    <source>
        <dbReference type="Pfam" id="PF01757"/>
    </source>
</evidence>
<sequence>MQAHGAGTAARSNNFDALRLLAALLVIWSHQFAVMGLPVPQLLHNEPGALGVVIFFAISGYLVTLSWLADPHLGRFAARRALRIWPGLTAAVLLCALVLGPLVTSLPVKAYFAHPLTWDYLRNLWLDTQFALPGVFDGNVLASSVNGPLWTIPLEVGCYAFLAAAGALGLMRWRWVAPLVFLALLLGMQWRYSPAPGAAMPAWSFGLQYGMVFALGATLACWRHLWIGRRPIAMAAMLLVIGALYFKGPAIIAGQAPLLALAVVAVVAGSASTPILKHAGHFGDFSYGLYIYAFPVQQLVAWHFADRLGYGAALACTVAGTGLLAVLSWHLLEKKALTFKPARPASGVSKIPSAQVTG</sequence>
<dbReference type="PANTHER" id="PTHR23028">
    <property type="entry name" value="ACETYLTRANSFERASE"/>
    <property type="match status" value="1"/>
</dbReference>
<feature type="transmembrane region" description="Helical" evidence="1">
    <location>
        <begin position="81"/>
        <end position="103"/>
    </location>
</feature>
<feature type="transmembrane region" description="Helical" evidence="1">
    <location>
        <begin position="20"/>
        <end position="43"/>
    </location>
</feature>
<keyword evidence="3" id="KW-0012">Acyltransferase</keyword>
<feature type="transmembrane region" description="Helical" evidence="1">
    <location>
        <begin position="149"/>
        <end position="168"/>
    </location>
</feature>
<feature type="domain" description="Acyltransferase 3" evidence="2">
    <location>
        <begin position="14"/>
        <end position="324"/>
    </location>
</feature>
<organism evidence="3">
    <name type="scientific">Chryseobacterium sp. B5</name>
    <dbReference type="NCBI Taxonomy" id="2050562"/>
    <lineage>
        <taxon>Bacteria</taxon>
        <taxon>Pseudomonadati</taxon>
        <taxon>Bacteroidota</taxon>
        <taxon>Flavobacteriia</taxon>
        <taxon>Flavobacteriales</taxon>
        <taxon>Weeksellaceae</taxon>
        <taxon>Chryseobacterium group</taxon>
        <taxon>Chryseobacterium</taxon>
    </lineage>
</organism>
<dbReference type="Pfam" id="PF01757">
    <property type="entry name" value="Acyl_transf_3"/>
    <property type="match status" value="1"/>
</dbReference>
<dbReference type="InterPro" id="IPR002656">
    <property type="entry name" value="Acyl_transf_3_dom"/>
</dbReference>
<feature type="transmembrane region" description="Helical" evidence="1">
    <location>
        <begin position="175"/>
        <end position="192"/>
    </location>
</feature>
<evidence type="ECO:0000313" key="3">
    <source>
        <dbReference type="EMBL" id="PII37405.1"/>
    </source>
</evidence>
<dbReference type="AlphaFoldDB" id="A0A2G7TBW9"/>
<feature type="transmembrane region" description="Helical" evidence="1">
    <location>
        <begin position="232"/>
        <end position="252"/>
    </location>
</feature>
<comment type="caution">
    <text evidence="3">The sequence shown here is derived from an EMBL/GenBank/DDBJ whole genome shotgun (WGS) entry which is preliminary data.</text>
</comment>
<feature type="transmembrane region" description="Helical" evidence="1">
    <location>
        <begin position="311"/>
        <end position="332"/>
    </location>
</feature>
<feature type="transmembrane region" description="Helical" evidence="1">
    <location>
        <begin position="288"/>
        <end position="305"/>
    </location>
</feature>
<dbReference type="InterPro" id="IPR050879">
    <property type="entry name" value="Acyltransferase_3"/>
</dbReference>
<feature type="transmembrane region" description="Helical" evidence="1">
    <location>
        <begin position="49"/>
        <end position="69"/>
    </location>
</feature>
<evidence type="ECO:0000256" key="1">
    <source>
        <dbReference type="SAM" id="Phobius"/>
    </source>
</evidence>
<gene>
    <name evidence="3" type="ORF">CTI11_01190</name>
</gene>
<name>A0A2G7TBW9_9FLAO</name>
<keyword evidence="3" id="KW-0808">Transferase</keyword>
<accession>A0A2G7TBW9</accession>
<reference evidence="3" key="1">
    <citation type="submission" date="2017-10" db="EMBL/GenBank/DDBJ databases">
        <title>Chryseobacterium sp. B5 is a hydrocarbonoclastic and plant growth promoting bacterium.</title>
        <authorList>
            <person name="Thijs S."/>
            <person name="Gkorezis P."/>
            <person name="Van Hamme J."/>
        </authorList>
    </citation>
    <scope>NUCLEOTIDE SEQUENCE</scope>
    <source>
        <strain evidence="3">B5</strain>
    </source>
</reference>
<proteinExistence type="predicted"/>
<keyword evidence="1" id="KW-0812">Transmembrane</keyword>
<keyword evidence="1" id="KW-0472">Membrane</keyword>
<dbReference type="GO" id="GO:0016747">
    <property type="term" value="F:acyltransferase activity, transferring groups other than amino-acyl groups"/>
    <property type="evidence" value="ECO:0007669"/>
    <property type="project" value="InterPro"/>
</dbReference>
<protein>
    <submittedName>
        <fullName evidence="3">Acyltransferase</fullName>
    </submittedName>
</protein>
<dbReference type="EMBL" id="PEKC01000003">
    <property type="protein sequence ID" value="PII37405.1"/>
    <property type="molecule type" value="Genomic_DNA"/>
</dbReference>
<feature type="transmembrane region" description="Helical" evidence="1">
    <location>
        <begin position="198"/>
        <end position="220"/>
    </location>
</feature>
<keyword evidence="1" id="KW-1133">Transmembrane helix</keyword>
<feature type="transmembrane region" description="Helical" evidence="1">
    <location>
        <begin position="258"/>
        <end position="276"/>
    </location>
</feature>